<gene>
    <name evidence="2" type="ordered locus">Desal_3108</name>
</gene>
<dbReference type="HOGENOM" id="CLU_1406739_0_0_7"/>
<dbReference type="STRING" id="526222.Desal_3108"/>
<evidence type="ECO:0000313" key="3">
    <source>
        <dbReference type="Proteomes" id="UP000002601"/>
    </source>
</evidence>
<name>C6C1I4_MARSD</name>
<dbReference type="EMBL" id="CP001649">
    <property type="protein sequence ID" value="ACS81159.1"/>
    <property type="molecule type" value="Genomic_DNA"/>
</dbReference>
<dbReference type="AlphaFoldDB" id="C6C1I4"/>
<organism evidence="2 3">
    <name type="scientific">Maridesulfovibrio salexigens (strain ATCC 14822 / DSM 2638 / NCIMB 8403 / VKM B-1763)</name>
    <name type="common">Desulfovibrio salexigens</name>
    <dbReference type="NCBI Taxonomy" id="526222"/>
    <lineage>
        <taxon>Bacteria</taxon>
        <taxon>Pseudomonadati</taxon>
        <taxon>Thermodesulfobacteriota</taxon>
        <taxon>Desulfovibrionia</taxon>
        <taxon>Desulfovibrionales</taxon>
        <taxon>Desulfovibrionaceae</taxon>
        <taxon>Maridesulfovibrio</taxon>
    </lineage>
</organism>
<reference evidence="2 3" key="1">
    <citation type="submission" date="2009-06" db="EMBL/GenBank/DDBJ databases">
        <title>Complete sequence of Desulfovibrio salexigens DSM 2638.</title>
        <authorList>
            <consortium name="US DOE Joint Genome Institute"/>
            <person name="Lucas S."/>
            <person name="Copeland A."/>
            <person name="Lapidus A."/>
            <person name="Glavina del Rio T."/>
            <person name="Tice H."/>
            <person name="Bruce D."/>
            <person name="Goodwin L."/>
            <person name="Pitluck S."/>
            <person name="Munk A.C."/>
            <person name="Brettin T."/>
            <person name="Detter J.C."/>
            <person name="Han C."/>
            <person name="Tapia R."/>
            <person name="Larimer F."/>
            <person name="Land M."/>
            <person name="Hauser L."/>
            <person name="Kyrpides N."/>
            <person name="Anderson I."/>
            <person name="Wall J.D."/>
            <person name="Arkin A.P."/>
            <person name="Dehal P."/>
            <person name="Chivian D."/>
            <person name="Giles B."/>
            <person name="Hazen T.C."/>
        </authorList>
    </citation>
    <scope>NUCLEOTIDE SEQUENCE [LARGE SCALE GENOMIC DNA]</scope>
    <source>
        <strain evidence="3">ATCC 14822 / DSM 2638 / NCIMB 8403 / VKM B-1763</strain>
    </source>
</reference>
<dbReference type="RefSeq" id="WP_015852975.1">
    <property type="nucleotide sequence ID" value="NC_012881.1"/>
</dbReference>
<keyword evidence="1" id="KW-0732">Signal</keyword>
<dbReference type="KEGG" id="dsa:Desal_3108"/>
<dbReference type="Proteomes" id="UP000002601">
    <property type="component" value="Chromosome"/>
</dbReference>
<protein>
    <recommendedName>
        <fullName evidence="4">Organic solvent tolerance-like N-terminal domain-containing protein</fullName>
    </recommendedName>
</protein>
<feature type="signal peptide" evidence="1">
    <location>
        <begin position="1"/>
        <end position="20"/>
    </location>
</feature>
<accession>C6C1I4</accession>
<evidence type="ECO:0008006" key="4">
    <source>
        <dbReference type="Google" id="ProtNLM"/>
    </source>
</evidence>
<proteinExistence type="predicted"/>
<keyword evidence="3" id="KW-1185">Reference proteome</keyword>
<dbReference type="OrthoDB" id="5457035at2"/>
<feature type="chain" id="PRO_5002960004" description="Organic solvent tolerance-like N-terminal domain-containing protein" evidence="1">
    <location>
        <begin position="21"/>
        <end position="193"/>
    </location>
</feature>
<sequence length="193" mass="22064">MKILIATISIFWLTISPAIAQELENLKDLKRPRYEAIFPERTNTEEATQQQAPQDKAEVKVENNTRFAGIFKGKVTVHYKGELVTTEAKLHIYTDESERKSHYDSYIIPQTGDYLESTWMLDKSEVHRSVTISGSSLYVTDIIEYKRGGNSQIRTLVFSPDYSALTFLKTEFDDSPSNQATGQIIGRFTRIED</sequence>
<evidence type="ECO:0000313" key="2">
    <source>
        <dbReference type="EMBL" id="ACS81159.1"/>
    </source>
</evidence>
<evidence type="ECO:0000256" key="1">
    <source>
        <dbReference type="SAM" id="SignalP"/>
    </source>
</evidence>
<dbReference type="eggNOG" id="ENOG503184W">
    <property type="taxonomic scope" value="Bacteria"/>
</dbReference>